<dbReference type="CDD" id="cd07302">
    <property type="entry name" value="CHD"/>
    <property type="match status" value="1"/>
</dbReference>
<feature type="transmembrane region" description="Helical" evidence="1">
    <location>
        <begin position="337"/>
        <end position="356"/>
    </location>
</feature>
<dbReference type="AlphaFoldDB" id="A0AAW8NV01"/>
<keyword evidence="1" id="KW-0812">Transmembrane</keyword>
<dbReference type="PROSITE" id="PS50125">
    <property type="entry name" value="GUANYLATE_CYCLASE_2"/>
    <property type="match status" value="1"/>
</dbReference>
<feature type="domain" description="Guanylate cyclase" evidence="2">
    <location>
        <begin position="438"/>
        <end position="567"/>
    </location>
</feature>
<keyword evidence="4" id="KW-1185">Reference proteome</keyword>
<dbReference type="GO" id="GO:0004016">
    <property type="term" value="F:adenylate cyclase activity"/>
    <property type="evidence" value="ECO:0007669"/>
    <property type="project" value="UniProtKB-ARBA"/>
</dbReference>
<reference evidence="4" key="1">
    <citation type="submission" date="2023-07" db="EMBL/GenBank/DDBJ databases">
        <title>Genomic characterization of faba bean (Vicia faba) microsymbionts in Mexican soils.</title>
        <authorList>
            <person name="Rivera Orduna F.N."/>
            <person name="Guevara-Luna J."/>
            <person name="Yan J."/>
            <person name="Arroyo-Herrera I."/>
            <person name="Li Y."/>
            <person name="Vasquez-Murrieta M.S."/>
            <person name="Wang E.T."/>
        </authorList>
    </citation>
    <scope>NUCLEOTIDE SEQUENCE [LARGE SCALE GENOMIC DNA]</scope>
    <source>
        <strain evidence="4">CH6</strain>
    </source>
</reference>
<dbReference type="InterPro" id="IPR050697">
    <property type="entry name" value="Adenylyl/Guanylyl_Cyclase_3/4"/>
</dbReference>
<dbReference type="PANTHER" id="PTHR43081">
    <property type="entry name" value="ADENYLATE CYCLASE, TERMINAL-DIFFERENTIATION SPECIFIC-RELATED"/>
    <property type="match status" value="1"/>
</dbReference>
<gene>
    <name evidence="3" type="ORF">RJJ37_03560</name>
</gene>
<keyword evidence="1" id="KW-1133">Transmembrane helix</keyword>
<dbReference type="GO" id="GO:0009190">
    <property type="term" value="P:cyclic nucleotide biosynthetic process"/>
    <property type="evidence" value="ECO:0007669"/>
    <property type="project" value="InterPro"/>
</dbReference>
<dbReference type="SMART" id="SM00044">
    <property type="entry name" value="CYCc"/>
    <property type="match status" value="1"/>
</dbReference>
<organism evidence="3 4">
    <name type="scientific">Rhizobium redzepovicii</name>
    <dbReference type="NCBI Taxonomy" id="2867518"/>
    <lineage>
        <taxon>Bacteria</taxon>
        <taxon>Pseudomonadati</taxon>
        <taxon>Pseudomonadota</taxon>
        <taxon>Alphaproteobacteria</taxon>
        <taxon>Hyphomicrobiales</taxon>
        <taxon>Rhizobiaceae</taxon>
        <taxon>Rhizobium/Agrobacterium group</taxon>
        <taxon>Rhizobium</taxon>
    </lineage>
</organism>
<protein>
    <submittedName>
        <fullName evidence="3">Adenylate/guanylate cyclase domain-containing protein</fullName>
    </submittedName>
</protein>
<dbReference type="SUPFAM" id="SSF55073">
    <property type="entry name" value="Nucleotide cyclase"/>
    <property type="match status" value="1"/>
</dbReference>
<evidence type="ECO:0000259" key="2">
    <source>
        <dbReference type="PROSITE" id="PS50125"/>
    </source>
</evidence>
<dbReference type="RefSeq" id="WP_310804121.1">
    <property type="nucleotide sequence ID" value="NZ_JAVLSG010000001.1"/>
</dbReference>
<dbReference type="GO" id="GO:0035556">
    <property type="term" value="P:intracellular signal transduction"/>
    <property type="evidence" value="ECO:0007669"/>
    <property type="project" value="InterPro"/>
</dbReference>
<evidence type="ECO:0000256" key="1">
    <source>
        <dbReference type="SAM" id="Phobius"/>
    </source>
</evidence>
<dbReference type="Gene3D" id="3.30.70.1230">
    <property type="entry name" value="Nucleotide cyclase"/>
    <property type="match status" value="1"/>
</dbReference>
<dbReference type="Pfam" id="PF00211">
    <property type="entry name" value="Guanylate_cyc"/>
    <property type="match status" value="1"/>
</dbReference>
<name>A0AAW8NV01_9HYPH</name>
<evidence type="ECO:0000313" key="3">
    <source>
        <dbReference type="EMBL" id="MDR9758718.1"/>
    </source>
</evidence>
<comment type="caution">
    <text evidence="3">The sequence shown here is derived from an EMBL/GenBank/DDBJ whole genome shotgun (WGS) entry which is preliminary data.</text>
</comment>
<dbReference type="Proteomes" id="UP001269402">
    <property type="component" value="Unassembled WGS sequence"/>
</dbReference>
<dbReference type="PANTHER" id="PTHR43081:SF1">
    <property type="entry name" value="ADENYLATE CYCLASE, TERMINAL-DIFFERENTIATION SPECIFIC"/>
    <property type="match status" value="1"/>
</dbReference>
<dbReference type="InterPro" id="IPR029787">
    <property type="entry name" value="Nucleotide_cyclase"/>
</dbReference>
<dbReference type="EMBL" id="JAVLSH010000001">
    <property type="protein sequence ID" value="MDR9758718.1"/>
    <property type="molecule type" value="Genomic_DNA"/>
</dbReference>
<dbReference type="Gene3D" id="3.30.450.20">
    <property type="entry name" value="PAS domain"/>
    <property type="match status" value="1"/>
</dbReference>
<evidence type="ECO:0000313" key="4">
    <source>
        <dbReference type="Proteomes" id="UP001269402"/>
    </source>
</evidence>
<sequence length="627" mass="67523">MNARAFPRIKMGRAVTALLLLAVLSTAALVHLVWYRTATQNVETVVASLDAQSTAAVRNALTSNLALVSSSAEIIRSVFFQGAVRPDDEVKREFLFLSLLREQPAIAWIGFGFPDGRFFGSHAMPDGEIEMVEIGAAAPGKPRPLRRDLYKPIPGDIFFENRLKSESVYVSEGSPWYRRGSMNSDAAWTVVSILPNGFEPAIVVSKRVEVFKHFEGVVMVAVSLNRLSATLSALKVPKGSKAFVLARDDMVLATSEPSDGVVAAHLKDFPPSDALAAAVATAATRDGVDSFRTLVDSKSLGPVFVSSGKLPFEDWRLVTAIPRATFAGDIDANTERVIFIIGAIALLAAVTAILFARTLFTRPLSRLAGQLHLIERFELEAVEHRPALLAELDDFSFALKRMSSGLSAFARFMPIEVVRPLVDGGIEPRPGGELREITVLFADLPGFTELTEELGSGVEPSLTRFLTSSIAAIHAEGGTVDKFIGDAVMAIWNAPNDEPDHALRACRAAAAIRDAMHAMPPIAPKHDAIRVRIGINSGVALVGNIGSTERLSYTAIGDAVNLASRLVGAAKEKGVEIALSDETFRRTRGHLHARLLGAVNIRGKTAPVCVHTIDPGIKREQVARHAD</sequence>
<accession>A0AAW8NV01</accession>
<keyword evidence="1" id="KW-0472">Membrane</keyword>
<proteinExistence type="predicted"/>
<dbReference type="InterPro" id="IPR001054">
    <property type="entry name" value="A/G_cyclase"/>
</dbReference>